<dbReference type="RefSeq" id="WP_267636909.1">
    <property type="nucleotide sequence ID" value="NZ_JAODIY010000008.1"/>
</dbReference>
<sequence length="71" mass="8036">MTADIVVWHRDDLRVSDNPALRAAGTDGRVHPLFVFDPHFYRSTKFVMAGWRFSTSHLSNSLRHIKNAAAA</sequence>
<dbReference type="SUPFAM" id="SSF52425">
    <property type="entry name" value="Cryptochrome/photolyase, N-terminal domain"/>
    <property type="match status" value="1"/>
</dbReference>
<accession>A0ABD5XBE9</accession>
<dbReference type="Pfam" id="PF00875">
    <property type="entry name" value="DNA_photolyase"/>
    <property type="match status" value="1"/>
</dbReference>
<feature type="domain" description="Photolyase/cryptochrome alpha/beta" evidence="1">
    <location>
        <begin position="3"/>
        <end position="71"/>
    </location>
</feature>
<dbReference type="PANTHER" id="PTHR11455">
    <property type="entry name" value="CRYPTOCHROME"/>
    <property type="match status" value="1"/>
</dbReference>
<keyword evidence="2" id="KW-0456">Lyase</keyword>
<dbReference type="PROSITE" id="PS51645">
    <property type="entry name" value="PHR_CRY_ALPHA_BETA"/>
    <property type="match status" value="1"/>
</dbReference>
<gene>
    <name evidence="2" type="ORF">ACFQJ7_06575</name>
</gene>
<dbReference type="InterPro" id="IPR036155">
    <property type="entry name" value="Crypto/Photolyase_N_sf"/>
</dbReference>
<dbReference type="Gene3D" id="3.40.50.620">
    <property type="entry name" value="HUPs"/>
    <property type="match status" value="1"/>
</dbReference>
<dbReference type="Proteomes" id="UP001596414">
    <property type="component" value="Unassembled WGS sequence"/>
</dbReference>
<dbReference type="EMBL" id="JBHSZQ010000008">
    <property type="protein sequence ID" value="MFC7125702.1"/>
    <property type="molecule type" value="Genomic_DNA"/>
</dbReference>
<comment type="caution">
    <text evidence="2">The sequence shown here is derived from an EMBL/GenBank/DDBJ whole genome shotgun (WGS) entry which is preliminary data.</text>
</comment>
<protein>
    <submittedName>
        <fullName evidence="2">Deoxyribodipyrimidine photo-lyase</fullName>
        <ecNumber evidence="2">4.1.99.3</ecNumber>
    </submittedName>
</protein>
<dbReference type="PANTHER" id="PTHR11455:SF9">
    <property type="entry name" value="CRYPTOCHROME CIRCADIAN CLOCK 5 ISOFORM X1"/>
    <property type="match status" value="1"/>
</dbReference>
<dbReference type="GO" id="GO:0003904">
    <property type="term" value="F:deoxyribodipyrimidine photo-lyase activity"/>
    <property type="evidence" value="ECO:0007669"/>
    <property type="project" value="UniProtKB-EC"/>
</dbReference>
<proteinExistence type="predicted"/>
<dbReference type="AlphaFoldDB" id="A0ABD5XBE9"/>
<dbReference type="InterPro" id="IPR006050">
    <property type="entry name" value="DNA_photolyase_N"/>
</dbReference>
<dbReference type="EC" id="4.1.99.3" evidence="2"/>
<evidence type="ECO:0000259" key="1">
    <source>
        <dbReference type="PROSITE" id="PS51645"/>
    </source>
</evidence>
<evidence type="ECO:0000313" key="2">
    <source>
        <dbReference type="EMBL" id="MFC7125702.1"/>
    </source>
</evidence>
<evidence type="ECO:0000313" key="3">
    <source>
        <dbReference type="Proteomes" id="UP001596414"/>
    </source>
</evidence>
<reference evidence="2 3" key="1">
    <citation type="journal article" date="2014" name="Int. J. Syst. Evol. Microbiol.">
        <title>Complete genome sequence of Corynebacterium casei LMG S-19264T (=DSM 44701T), isolated from a smear-ripened cheese.</title>
        <authorList>
            <consortium name="US DOE Joint Genome Institute (JGI-PGF)"/>
            <person name="Walter F."/>
            <person name="Albersmeier A."/>
            <person name="Kalinowski J."/>
            <person name="Ruckert C."/>
        </authorList>
    </citation>
    <scope>NUCLEOTIDE SEQUENCE [LARGE SCALE GENOMIC DNA]</scope>
    <source>
        <strain evidence="2 3">CGMCC 4.7215</strain>
    </source>
</reference>
<dbReference type="InterPro" id="IPR014729">
    <property type="entry name" value="Rossmann-like_a/b/a_fold"/>
</dbReference>
<name>A0ABD5XBE9_9EURY</name>
<organism evidence="2 3">
    <name type="scientific">Halovenus rubra</name>
    <dbReference type="NCBI Taxonomy" id="869890"/>
    <lineage>
        <taxon>Archaea</taxon>
        <taxon>Methanobacteriati</taxon>
        <taxon>Methanobacteriota</taxon>
        <taxon>Stenosarchaea group</taxon>
        <taxon>Halobacteria</taxon>
        <taxon>Halobacteriales</taxon>
        <taxon>Haloarculaceae</taxon>
        <taxon>Halovenus</taxon>
    </lineage>
</organism>
<dbReference type="InterPro" id="IPR002081">
    <property type="entry name" value="Cryptochrome/DNA_photolyase_1"/>
</dbReference>